<protein>
    <recommendedName>
        <fullName evidence="4">Ferric reductase like transmembrane component</fullName>
    </recommendedName>
</protein>
<dbReference type="STRING" id="364199.SAMN04489858_1105"/>
<evidence type="ECO:0000256" key="1">
    <source>
        <dbReference type="SAM" id="Phobius"/>
    </source>
</evidence>
<keyword evidence="1" id="KW-1133">Transmembrane helix</keyword>
<keyword evidence="1" id="KW-0812">Transmembrane</keyword>
<feature type="transmembrane region" description="Helical" evidence="1">
    <location>
        <begin position="17"/>
        <end position="34"/>
    </location>
</feature>
<dbReference type="EMBL" id="FOHO01000010">
    <property type="protein sequence ID" value="SET78414.1"/>
    <property type="molecule type" value="Genomic_DNA"/>
</dbReference>
<feature type="transmembrane region" description="Helical" evidence="1">
    <location>
        <begin position="40"/>
        <end position="62"/>
    </location>
</feature>
<accession>A0A1I0H3W5</accession>
<feature type="transmembrane region" description="Helical" evidence="1">
    <location>
        <begin position="188"/>
        <end position="210"/>
    </location>
</feature>
<dbReference type="AlphaFoldDB" id="A0A1I0H3W5"/>
<feature type="transmembrane region" description="Helical" evidence="1">
    <location>
        <begin position="74"/>
        <end position="93"/>
    </location>
</feature>
<sequence>MAWSWPNIPGHKNDGRAVAFGLALLILVFAPIPIHRSAGWVWDLGAALGFWALAGLVLQMLPCRDGIAFQRHRFLAPWVLALCLVHALWFLIVDPITRFDLRNGGAVHLWAALAGLAVLAGLILQARLPERFRLYPTYRAFRSAHRHAALCAIAAVAIHVLFSGYYVAGAGLIAVLPLILVALLRPAWAGLSPSCLGLGGAAATLIFVLMRLP</sequence>
<evidence type="ECO:0000313" key="3">
    <source>
        <dbReference type="Proteomes" id="UP000199180"/>
    </source>
</evidence>
<name>A0A1I0H3W5_9RHOB</name>
<reference evidence="2 3" key="1">
    <citation type="submission" date="2016-10" db="EMBL/GenBank/DDBJ databases">
        <authorList>
            <person name="de Groot N.N."/>
        </authorList>
    </citation>
    <scope>NUCLEOTIDE SEQUENCE [LARGE SCALE GENOMIC DNA]</scope>
    <source>
        <strain evidence="2 3">DSM 17862</strain>
    </source>
</reference>
<feature type="transmembrane region" description="Helical" evidence="1">
    <location>
        <begin position="149"/>
        <end position="182"/>
    </location>
</feature>
<evidence type="ECO:0000313" key="2">
    <source>
        <dbReference type="EMBL" id="SET78414.1"/>
    </source>
</evidence>
<dbReference type="Proteomes" id="UP000199180">
    <property type="component" value="Unassembled WGS sequence"/>
</dbReference>
<keyword evidence="3" id="KW-1185">Reference proteome</keyword>
<evidence type="ECO:0008006" key="4">
    <source>
        <dbReference type="Google" id="ProtNLM"/>
    </source>
</evidence>
<keyword evidence="1" id="KW-0472">Membrane</keyword>
<feature type="transmembrane region" description="Helical" evidence="1">
    <location>
        <begin position="105"/>
        <end position="128"/>
    </location>
</feature>
<organism evidence="2 3">
    <name type="scientific">Paracoccus homiensis</name>
    <dbReference type="NCBI Taxonomy" id="364199"/>
    <lineage>
        <taxon>Bacteria</taxon>
        <taxon>Pseudomonadati</taxon>
        <taxon>Pseudomonadota</taxon>
        <taxon>Alphaproteobacteria</taxon>
        <taxon>Rhodobacterales</taxon>
        <taxon>Paracoccaceae</taxon>
        <taxon>Paracoccus</taxon>
    </lineage>
</organism>
<gene>
    <name evidence="2" type="ORF">SAMN04489858_1105</name>
</gene>
<dbReference type="RefSeq" id="WP_175479903.1">
    <property type="nucleotide sequence ID" value="NZ_FOHO01000010.1"/>
</dbReference>
<proteinExistence type="predicted"/>